<proteinExistence type="predicted"/>
<evidence type="ECO:0000313" key="2">
    <source>
        <dbReference type="EMBL" id="ABG62969.1"/>
    </source>
</evidence>
<accession>Q11I06</accession>
<name>Q11I06_CHESB</name>
<evidence type="ECO:0008006" key="3">
    <source>
        <dbReference type="Google" id="ProtNLM"/>
    </source>
</evidence>
<gene>
    <name evidence="2" type="ordered locus">Meso_1574</name>
</gene>
<dbReference type="OrthoDB" id="7307073at2"/>
<evidence type="ECO:0000256" key="1">
    <source>
        <dbReference type="SAM" id="MobiDB-lite"/>
    </source>
</evidence>
<dbReference type="HOGENOM" id="CLU_2141410_0_0_5"/>
<organism evidence="2">
    <name type="scientific">Chelativorans sp. (strain BNC1)</name>
    <dbReference type="NCBI Taxonomy" id="266779"/>
    <lineage>
        <taxon>Bacteria</taxon>
        <taxon>Pseudomonadati</taxon>
        <taxon>Pseudomonadota</taxon>
        <taxon>Alphaproteobacteria</taxon>
        <taxon>Hyphomicrobiales</taxon>
        <taxon>Phyllobacteriaceae</taxon>
        <taxon>Chelativorans</taxon>
    </lineage>
</organism>
<dbReference type="Gene3D" id="6.20.20.10">
    <property type="match status" value="1"/>
</dbReference>
<dbReference type="AlphaFoldDB" id="Q11I06"/>
<feature type="compositionally biased region" description="Basic residues" evidence="1">
    <location>
        <begin position="1"/>
        <end position="11"/>
    </location>
</feature>
<protein>
    <recommendedName>
        <fullName evidence="3">Chaperone protein DnaJ</fullName>
    </recommendedName>
</protein>
<dbReference type="eggNOG" id="COG0484">
    <property type="taxonomic scope" value="Bacteria"/>
</dbReference>
<feature type="compositionally biased region" description="Basic and acidic residues" evidence="1">
    <location>
        <begin position="48"/>
        <end position="57"/>
    </location>
</feature>
<feature type="region of interest" description="Disordered" evidence="1">
    <location>
        <begin position="1"/>
        <end position="112"/>
    </location>
</feature>
<sequence length="112" mass="11329">MERNMAGKRKITTGANDRPVDESIAQTGEGLPDDSGHALSTDEAQVARARESLKPEKLTSGQQAGNPDAVPEGTPGAGENICRRCRGSGEIGGSPCPDCGGSGKVITPIGGA</sequence>
<dbReference type="EMBL" id="CP000390">
    <property type="protein sequence ID" value="ABG62969.1"/>
    <property type="molecule type" value="Genomic_DNA"/>
</dbReference>
<dbReference type="KEGG" id="mes:Meso_1574"/>
<reference evidence="2" key="1">
    <citation type="submission" date="2006-06" db="EMBL/GenBank/DDBJ databases">
        <title>Complete sequence of chromosome of Chelativorans sp. BNC1.</title>
        <authorList>
            <consortium name="US DOE Joint Genome Institute"/>
            <person name="Copeland A."/>
            <person name="Lucas S."/>
            <person name="Lapidus A."/>
            <person name="Barry K."/>
            <person name="Detter J.C."/>
            <person name="Glavina del Rio T."/>
            <person name="Hammon N."/>
            <person name="Israni S."/>
            <person name="Dalin E."/>
            <person name="Tice H."/>
            <person name="Pitluck S."/>
            <person name="Chertkov O."/>
            <person name="Brettin T."/>
            <person name="Bruce D."/>
            <person name="Han C."/>
            <person name="Tapia R."/>
            <person name="Gilna P."/>
            <person name="Schmutz J."/>
            <person name="Larimer F."/>
            <person name="Land M."/>
            <person name="Hauser L."/>
            <person name="Kyrpides N."/>
            <person name="Mikhailova N."/>
            <person name="Richardson P."/>
        </authorList>
    </citation>
    <scope>NUCLEOTIDE SEQUENCE</scope>
    <source>
        <strain evidence="2">BNC1</strain>
    </source>
</reference>